<dbReference type="OrthoDB" id="9807855at2"/>
<reference evidence="2" key="1">
    <citation type="journal article" date="2017" name="Genome Announc.">
        <title>Draft Genome Sequence of Terrimicrobium sacchariphilum NM-5T, a Facultative Anaerobic Soil Bacterium of the Class Spartobacteria.</title>
        <authorList>
            <person name="Qiu Y.L."/>
            <person name="Tourlousse D.M."/>
            <person name="Matsuura N."/>
            <person name="Ohashi A."/>
            <person name="Sekiguchi Y."/>
        </authorList>
    </citation>
    <scope>NUCLEOTIDE SEQUENCE [LARGE SCALE GENOMIC DNA]</scope>
    <source>
        <strain evidence="2">NM-5</strain>
    </source>
</reference>
<dbReference type="STRING" id="690879.TSACC_3673"/>
<protein>
    <submittedName>
        <fullName evidence="1">Putative quorum-sensing-regulated virulence factor</fullName>
    </submittedName>
</protein>
<organism evidence="1 2">
    <name type="scientific">Terrimicrobium sacchariphilum</name>
    <dbReference type="NCBI Taxonomy" id="690879"/>
    <lineage>
        <taxon>Bacteria</taxon>
        <taxon>Pseudomonadati</taxon>
        <taxon>Verrucomicrobiota</taxon>
        <taxon>Terrimicrobiia</taxon>
        <taxon>Terrimicrobiales</taxon>
        <taxon>Terrimicrobiaceae</taxon>
        <taxon>Terrimicrobium</taxon>
    </lineage>
</organism>
<sequence length="63" mass="7042">MSALTDEDPMPFGKHKGKRMADVPASYFVWLKEQGCSHPGVSGYIQNSWAAIKSECPDHIFED</sequence>
<dbReference type="EMBL" id="BDCO01000003">
    <property type="protein sequence ID" value="GAT35602.1"/>
    <property type="molecule type" value="Genomic_DNA"/>
</dbReference>
<gene>
    <name evidence="1" type="ORF">TSACC_3673</name>
</gene>
<dbReference type="Proteomes" id="UP000076023">
    <property type="component" value="Unassembled WGS sequence"/>
</dbReference>
<evidence type="ECO:0000313" key="2">
    <source>
        <dbReference type="Proteomes" id="UP000076023"/>
    </source>
</evidence>
<evidence type="ECO:0000313" key="1">
    <source>
        <dbReference type="EMBL" id="GAT35602.1"/>
    </source>
</evidence>
<dbReference type="Pfam" id="PF12843">
    <property type="entry name" value="QSregVF_b"/>
    <property type="match status" value="1"/>
</dbReference>
<dbReference type="InParanoid" id="A0A146GEQ3"/>
<dbReference type="AlphaFoldDB" id="A0A146GEQ3"/>
<proteinExistence type="predicted"/>
<name>A0A146GEQ3_TERSA</name>
<keyword evidence="2" id="KW-1185">Reference proteome</keyword>
<dbReference type="RefSeq" id="WP_075081400.1">
    <property type="nucleotide sequence ID" value="NZ_BDCO01000003.1"/>
</dbReference>
<accession>A0A146GEQ3</accession>
<comment type="caution">
    <text evidence="1">The sequence shown here is derived from an EMBL/GenBank/DDBJ whole genome shotgun (WGS) entry which is preliminary data.</text>
</comment>
<dbReference type="InterPro" id="IPR024530">
    <property type="entry name" value="QSregVF_b"/>
</dbReference>